<gene>
    <name evidence="3" type="ordered locus">BLASA_1719</name>
</gene>
<name>H6RN91_BLASD</name>
<dbReference type="AlphaFoldDB" id="H6RN91"/>
<sequence>MTDDDPLQAFLDDVHLLAPDRLSAAVASRGRQLGAEETVVYLTDYEQLLLQPVRGEGVPPRQELSVEGSVGGRAFRRVEVLSTRVDIRTRRLWMPLLNGVERLGVVEMLVRDLTPTLEARLRALVSLASELFVVNDQYTDIFAQLRRRKTLSLAAEIQWELLPPLSFGSDRVVIAGALEPAYDIGGDTFDYAVNGPTADLMVLDAVGHGLPAALLASAAVGAYRHARRNMWDLPDIAAAMNDVLAGQFTGSRFATAAIARLHLDTGQLRWVNAGHPDPLIVRDGALLRPGPCKPHPPLGLQTRKPDVCEASLHAGDRVVLYTDGIVEARSPDGEFFGDERLADFIHRASADGDPAPETLRRLMRRVLTHQADHLQDDASIVMLEWRTGDERQLQI</sequence>
<protein>
    <submittedName>
        <fullName evidence="3">Serine phosphatase RsbU, regulator of sigma subunit</fullName>
    </submittedName>
</protein>
<keyword evidence="1" id="KW-0378">Hydrolase</keyword>
<keyword evidence="4" id="KW-1185">Reference proteome</keyword>
<dbReference type="KEGG" id="bsd:BLASA_1719"/>
<dbReference type="SMART" id="SM00331">
    <property type="entry name" value="PP2C_SIG"/>
    <property type="match status" value="1"/>
</dbReference>
<reference evidence="3 4" key="1">
    <citation type="journal article" date="2012" name="J. Bacteriol.">
        <title>Genome Sequence of Blastococcus saxobsidens DD2, a Stone-Inhabiting Bacterium.</title>
        <authorList>
            <person name="Chouaia B."/>
            <person name="Crotti E."/>
            <person name="Brusetti L."/>
            <person name="Daffonchio D."/>
            <person name="Essoussi I."/>
            <person name="Nouioui I."/>
            <person name="Sbissi I."/>
            <person name="Ghodhbane-Gtari F."/>
            <person name="Gtari M."/>
            <person name="Vacherie B."/>
            <person name="Barbe V."/>
            <person name="Medigue C."/>
            <person name="Gury J."/>
            <person name="Pujic P."/>
            <person name="Normand P."/>
        </authorList>
    </citation>
    <scope>NUCLEOTIDE SEQUENCE [LARGE SCALE GENOMIC DNA]</scope>
    <source>
        <strain evidence="3 4">DD2</strain>
    </source>
</reference>
<dbReference type="OrthoDB" id="4935951at2"/>
<dbReference type="EMBL" id="FO117623">
    <property type="protein sequence ID" value="CCG02639.1"/>
    <property type="molecule type" value="Genomic_DNA"/>
</dbReference>
<dbReference type="GO" id="GO:0016791">
    <property type="term" value="F:phosphatase activity"/>
    <property type="evidence" value="ECO:0007669"/>
    <property type="project" value="TreeGrafter"/>
</dbReference>
<dbReference type="Proteomes" id="UP000007517">
    <property type="component" value="Chromosome"/>
</dbReference>
<dbReference type="HOGENOM" id="CLU_043255_1_0_11"/>
<dbReference type="Pfam" id="PF07228">
    <property type="entry name" value="SpoIIE"/>
    <property type="match status" value="1"/>
</dbReference>
<dbReference type="Gene3D" id="3.60.40.10">
    <property type="entry name" value="PPM-type phosphatase domain"/>
    <property type="match status" value="1"/>
</dbReference>
<feature type="domain" description="PPM-type phosphatase" evidence="2">
    <location>
        <begin position="169"/>
        <end position="385"/>
    </location>
</feature>
<dbReference type="SUPFAM" id="SSF81606">
    <property type="entry name" value="PP2C-like"/>
    <property type="match status" value="1"/>
</dbReference>
<dbReference type="PANTHER" id="PTHR43156">
    <property type="entry name" value="STAGE II SPORULATION PROTEIN E-RELATED"/>
    <property type="match status" value="1"/>
</dbReference>
<dbReference type="STRING" id="1146883.BLASA_1719"/>
<dbReference type="InterPro" id="IPR036457">
    <property type="entry name" value="PPM-type-like_dom_sf"/>
</dbReference>
<dbReference type="InterPro" id="IPR052016">
    <property type="entry name" value="Bact_Sigma-Reg"/>
</dbReference>
<evidence type="ECO:0000313" key="3">
    <source>
        <dbReference type="EMBL" id="CCG02639.1"/>
    </source>
</evidence>
<evidence type="ECO:0000259" key="2">
    <source>
        <dbReference type="SMART" id="SM00331"/>
    </source>
</evidence>
<accession>H6RN91</accession>
<organism evidence="3 4">
    <name type="scientific">Blastococcus saxobsidens (strain DD2)</name>
    <dbReference type="NCBI Taxonomy" id="1146883"/>
    <lineage>
        <taxon>Bacteria</taxon>
        <taxon>Bacillati</taxon>
        <taxon>Actinomycetota</taxon>
        <taxon>Actinomycetes</taxon>
        <taxon>Geodermatophilales</taxon>
        <taxon>Geodermatophilaceae</taxon>
        <taxon>Blastococcus</taxon>
    </lineage>
</organism>
<proteinExistence type="predicted"/>
<dbReference type="PANTHER" id="PTHR43156:SF2">
    <property type="entry name" value="STAGE II SPORULATION PROTEIN E"/>
    <property type="match status" value="1"/>
</dbReference>
<dbReference type="InterPro" id="IPR001932">
    <property type="entry name" value="PPM-type_phosphatase-like_dom"/>
</dbReference>
<evidence type="ECO:0000313" key="4">
    <source>
        <dbReference type="Proteomes" id="UP000007517"/>
    </source>
</evidence>
<dbReference type="RefSeq" id="WP_014375529.1">
    <property type="nucleotide sequence ID" value="NC_016943.1"/>
</dbReference>
<evidence type="ECO:0000256" key="1">
    <source>
        <dbReference type="ARBA" id="ARBA00022801"/>
    </source>
</evidence>
<dbReference type="eggNOG" id="COG2208">
    <property type="taxonomic scope" value="Bacteria"/>
</dbReference>
<reference evidence="4" key="2">
    <citation type="submission" date="2012-02" db="EMBL/GenBank/DDBJ databases">
        <title>Complete genome sequence of Blastococcus saxobsidens strain DD2.</title>
        <authorList>
            <person name="Genoscope."/>
        </authorList>
    </citation>
    <scope>NUCLEOTIDE SEQUENCE [LARGE SCALE GENOMIC DNA]</scope>
    <source>
        <strain evidence="4">DD2</strain>
    </source>
</reference>